<evidence type="ECO:0000313" key="2">
    <source>
        <dbReference type="EMBL" id="KAF2824960.1"/>
    </source>
</evidence>
<proteinExistence type="predicted"/>
<dbReference type="SUPFAM" id="SSF160631">
    <property type="entry name" value="SMI1/KNR4-like"/>
    <property type="match status" value="1"/>
</dbReference>
<dbReference type="Pfam" id="PF09346">
    <property type="entry name" value="SMI1_KNR4"/>
    <property type="match status" value="1"/>
</dbReference>
<dbReference type="AlphaFoldDB" id="A0A6A6ZV70"/>
<evidence type="ECO:0000259" key="1">
    <source>
        <dbReference type="SMART" id="SM00860"/>
    </source>
</evidence>
<dbReference type="InterPro" id="IPR018958">
    <property type="entry name" value="Knr4/Smi1-like_dom"/>
</dbReference>
<keyword evidence="3" id="KW-1185">Reference proteome</keyword>
<dbReference type="Proteomes" id="UP000799424">
    <property type="component" value="Unassembled WGS sequence"/>
</dbReference>
<dbReference type="OrthoDB" id="2788868at2759"/>
<accession>A0A6A6ZV70</accession>
<gene>
    <name evidence="2" type="ORF">CC86DRAFT_371430</name>
</gene>
<organism evidence="2 3">
    <name type="scientific">Ophiobolus disseminans</name>
    <dbReference type="NCBI Taxonomy" id="1469910"/>
    <lineage>
        <taxon>Eukaryota</taxon>
        <taxon>Fungi</taxon>
        <taxon>Dikarya</taxon>
        <taxon>Ascomycota</taxon>
        <taxon>Pezizomycotina</taxon>
        <taxon>Dothideomycetes</taxon>
        <taxon>Pleosporomycetidae</taxon>
        <taxon>Pleosporales</taxon>
        <taxon>Pleosporineae</taxon>
        <taxon>Phaeosphaeriaceae</taxon>
        <taxon>Ophiobolus</taxon>
    </lineage>
</organism>
<dbReference type="SMART" id="SM00860">
    <property type="entry name" value="SMI1_KNR4"/>
    <property type="match status" value="1"/>
</dbReference>
<feature type="domain" description="Knr4/Smi1-like" evidence="1">
    <location>
        <begin position="358"/>
        <end position="532"/>
    </location>
</feature>
<protein>
    <recommendedName>
        <fullName evidence="1">Knr4/Smi1-like domain-containing protein</fullName>
    </recommendedName>
</protein>
<name>A0A6A6ZV70_9PLEO</name>
<dbReference type="EMBL" id="MU006229">
    <property type="protein sequence ID" value="KAF2824960.1"/>
    <property type="molecule type" value="Genomic_DNA"/>
</dbReference>
<reference evidence="2" key="1">
    <citation type="journal article" date="2020" name="Stud. Mycol.">
        <title>101 Dothideomycetes genomes: a test case for predicting lifestyles and emergence of pathogens.</title>
        <authorList>
            <person name="Haridas S."/>
            <person name="Albert R."/>
            <person name="Binder M."/>
            <person name="Bloem J."/>
            <person name="Labutti K."/>
            <person name="Salamov A."/>
            <person name="Andreopoulos B."/>
            <person name="Baker S."/>
            <person name="Barry K."/>
            <person name="Bills G."/>
            <person name="Bluhm B."/>
            <person name="Cannon C."/>
            <person name="Castanera R."/>
            <person name="Culley D."/>
            <person name="Daum C."/>
            <person name="Ezra D."/>
            <person name="Gonzalez J."/>
            <person name="Henrissat B."/>
            <person name="Kuo A."/>
            <person name="Liang C."/>
            <person name="Lipzen A."/>
            <person name="Lutzoni F."/>
            <person name="Magnuson J."/>
            <person name="Mondo S."/>
            <person name="Nolan M."/>
            <person name="Ohm R."/>
            <person name="Pangilinan J."/>
            <person name="Park H.-J."/>
            <person name="Ramirez L."/>
            <person name="Alfaro M."/>
            <person name="Sun H."/>
            <person name="Tritt A."/>
            <person name="Yoshinaga Y."/>
            <person name="Zwiers L.-H."/>
            <person name="Turgeon B."/>
            <person name="Goodwin S."/>
            <person name="Spatafora J."/>
            <person name="Crous P."/>
            <person name="Grigoriev I."/>
        </authorList>
    </citation>
    <scope>NUCLEOTIDE SEQUENCE</scope>
    <source>
        <strain evidence="2">CBS 113818</strain>
    </source>
</reference>
<evidence type="ECO:0000313" key="3">
    <source>
        <dbReference type="Proteomes" id="UP000799424"/>
    </source>
</evidence>
<dbReference type="InterPro" id="IPR037883">
    <property type="entry name" value="Knr4/Smi1-like_sf"/>
</dbReference>
<sequence length="570" mass="63900">MSEKASQSIGADKSVPDKTFFSRDDVLQASNETFYSRIASLANQFAILGYTDTAANLVGKLNTYNWYHGQQAVVRPLRILWEQTNHWPDGELDRVREEIQNQRQRAAKEKVTDEQGEETGKKIKLQVNESPITRQDVKKDVDDLCQGLAICWWYPERPMAWSNKGVEVPPGPHHPGVDLSVEELRKKIRDFVNAFHGWEEPEKHSDAVKGHEPAGPSSLISALELRAKLREKTGDDDSDVPSEIDILSIIAKRLEKTRQLDTLLQSRRAWPFLRDGAILKILNINKPALDHFAAHLEAAISERLETGKQPFPALSIKELVNTINKNTLTNPESIEFIKERNADIDGEFNIPSTILHSPASESLIADTEKRLDVTLPDDYKKYLRITNGHDDAWGGIIAEPPLWKCNDIRWFADHESYFSDLVLDVPANMSGVMHSLSGDGSDWPKLGRGLIVGQEDVDHVFLVKPASINAVKEKVKGMLEGEATQEVKDSVRRSVEDFAGSVESFEKLEWCTVAWSDTEMECFSSFEAYLRDVALKGKEKERDGWNLGYGEFFGGLFVEGGGGKGDCVAA</sequence>
<dbReference type="Gene3D" id="3.40.1580.10">
    <property type="entry name" value="SMI1/KNR4-like"/>
    <property type="match status" value="1"/>
</dbReference>